<dbReference type="InterPro" id="IPR032808">
    <property type="entry name" value="DoxX"/>
</dbReference>
<dbReference type="PANTHER" id="PTHR33452">
    <property type="entry name" value="OXIDOREDUCTASE CATD-RELATED"/>
    <property type="match status" value="1"/>
</dbReference>
<reference evidence="8 9" key="1">
    <citation type="submission" date="2023-03" db="EMBL/GenBank/DDBJ databases">
        <title>Altererythrobacter sp. CAU 1644 isolated from sand.</title>
        <authorList>
            <person name="Kim W."/>
        </authorList>
    </citation>
    <scope>NUCLEOTIDE SEQUENCE [LARGE SCALE GENOMIC DNA]</scope>
    <source>
        <strain evidence="8 9">CAU 1644</strain>
    </source>
</reference>
<evidence type="ECO:0000313" key="8">
    <source>
        <dbReference type="EMBL" id="WFL77634.1"/>
    </source>
</evidence>
<evidence type="ECO:0000256" key="1">
    <source>
        <dbReference type="ARBA" id="ARBA00004651"/>
    </source>
</evidence>
<evidence type="ECO:0000256" key="4">
    <source>
        <dbReference type="ARBA" id="ARBA00022692"/>
    </source>
</evidence>
<evidence type="ECO:0000256" key="6">
    <source>
        <dbReference type="ARBA" id="ARBA00023136"/>
    </source>
</evidence>
<feature type="transmembrane region" description="Helical" evidence="7">
    <location>
        <begin position="39"/>
        <end position="62"/>
    </location>
</feature>
<keyword evidence="5 7" id="KW-1133">Transmembrane helix</keyword>
<keyword evidence="6 7" id="KW-0472">Membrane</keyword>
<evidence type="ECO:0000313" key="9">
    <source>
        <dbReference type="Proteomes" id="UP001215827"/>
    </source>
</evidence>
<protein>
    <submittedName>
        <fullName evidence="8">DoxX family protein</fullName>
    </submittedName>
</protein>
<organism evidence="8 9">
    <name type="scientific">Altererythrobacter arenosus</name>
    <dbReference type="NCBI Taxonomy" id="3032592"/>
    <lineage>
        <taxon>Bacteria</taxon>
        <taxon>Pseudomonadati</taxon>
        <taxon>Pseudomonadota</taxon>
        <taxon>Alphaproteobacteria</taxon>
        <taxon>Sphingomonadales</taxon>
        <taxon>Erythrobacteraceae</taxon>
        <taxon>Altererythrobacter</taxon>
    </lineage>
</organism>
<keyword evidence="3" id="KW-1003">Cell membrane</keyword>
<dbReference type="InterPro" id="IPR051907">
    <property type="entry name" value="DoxX-like_oxidoreductase"/>
</dbReference>
<evidence type="ECO:0000256" key="5">
    <source>
        <dbReference type="ARBA" id="ARBA00022989"/>
    </source>
</evidence>
<comment type="similarity">
    <text evidence="2">Belongs to the DoxX family.</text>
</comment>
<evidence type="ECO:0000256" key="3">
    <source>
        <dbReference type="ARBA" id="ARBA00022475"/>
    </source>
</evidence>
<evidence type="ECO:0000256" key="2">
    <source>
        <dbReference type="ARBA" id="ARBA00006679"/>
    </source>
</evidence>
<dbReference type="Proteomes" id="UP001215827">
    <property type="component" value="Chromosome"/>
</dbReference>
<dbReference type="PANTHER" id="PTHR33452:SF1">
    <property type="entry name" value="INNER MEMBRANE PROTEIN YPHA-RELATED"/>
    <property type="match status" value="1"/>
</dbReference>
<keyword evidence="9" id="KW-1185">Reference proteome</keyword>
<feature type="transmembrane region" description="Helical" evidence="7">
    <location>
        <begin position="103"/>
        <end position="122"/>
    </location>
</feature>
<name>A0ABY8FRI9_9SPHN</name>
<accession>A0ABY8FRI9</accession>
<dbReference type="EMBL" id="CP121106">
    <property type="protein sequence ID" value="WFL77634.1"/>
    <property type="molecule type" value="Genomic_DNA"/>
</dbReference>
<dbReference type="RefSeq" id="WP_278016327.1">
    <property type="nucleotide sequence ID" value="NZ_CP121106.1"/>
</dbReference>
<comment type="subcellular location">
    <subcellularLocation>
        <location evidence="1">Cell membrane</location>
        <topology evidence="1">Multi-pass membrane protein</topology>
    </subcellularLocation>
</comment>
<proteinExistence type="inferred from homology"/>
<dbReference type="Pfam" id="PF07681">
    <property type="entry name" value="DoxX"/>
    <property type="match status" value="1"/>
</dbReference>
<sequence>MAQLGITIGRILLGLYFLLPGLMKVAAPAQTVAYMEANGIAFAMPLMWFAAIVNIVGGLLLITGRHVRLVAYGFVLYVLIVNFTLHDFWTMEEARVERETQNFFKNLGILAGLLVLAGASFARALSPSGWWRSDGAVAGVG</sequence>
<feature type="transmembrane region" description="Helical" evidence="7">
    <location>
        <begin position="69"/>
        <end position="91"/>
    </location>
</feature>
<keyword evidence="4 7" id="KW-0812">Transmembrane</keyword>
<evidence type="ECO:0000256" key="7">
    <source>
        <dbReference type="SAM" id="Phobius"/>
    </source>
</evidence>
<gene>
    <name evidence="8" type="ORF">P7228_00800</name>
</gene>